<comment type="caution">
    <text evidence="1">The sequence shown here is derived from an EMBL/GenBank/DDBJ whole genome shotgun (WGS) entry which is preliminary data.</text>
</comment>
<evidence type="ECO:0000313" key="2">
    <source>
        <dbReference type="Proteomes" id="UP000605784"/>
    </source>
</evidence>
<dbReference type="AlphaFoldDB" id="A0A830GN48"/>
<gene>
    <name evidence="1" type="ORF">GCM10009030_16980</name>
</gene>
<dbReference type="EMBL" id="BMOU01000002">
    <property type="protein sequence ID" value="GGN92591.1"/>
    <property type="molecule type" value="Genomic_DNA"/>
</dbReference>
<reference evidence="1" key="1">
    <citation type="journal article" date="2014" name="Int. J. Syst. Evol. Microbiol.">
        <title>Complete genome sequence of Corynebacterium casei LMG S-19264T (=DSM 44701T), isolated from a smear-ripened cheese.</title>
        <authorList>
            <consortium name="US DOE Joint Genome Institute (JGI-PGF)"/>
            <person name="Walter F."/>
            <person name="Albersmeier A."/>
            <person name="Kalinowski J."/>
            <person name="Ruckert C."/>
        </authorList>
    </citation>
    <scope>NUCLEOTIDE SEQUENCE</scope>
    <source>
        <strain evidence="1">JCM 17820</strain>
    </source>
</reference>
<name>A0A830GN48_9EURY</name>
<dbReference type="Pfam" id="PF23959">
    <property type="entry name" value="DUF7288"/>
    <property type="match status" value="1"/>
</dbReference>
<dbReference type="InterPro" id="IPR055712">
    <property type="entry name" value="DUF7288"/>
</dbReference>
<organism evidence="1 2">
    <name type="scientific">Haloarcula pellucida</name>
    <dbReference type="NCBI Taxonomy" id="1427151"/>
    <lineage>
        <taxon>Archaea</taxon>
        <taxon>Methanobacteriati</taxon>
        <taxon>Methanobacteriota</taxon>
        <taxon>Stenosarchaea group</taxon>
        <taxon>Halobacteria</taxon>
        <taxon>Halobacteriales</taxon>
        <taxon>Haloarculaceae</taxon>
        <taxon>Haloarcula</taxon>
    </lineage>
</organism>
<accession>A0A830GN48</accession>
<keyword evidence="2" id="KW-1185">Reference proteome</keyword>
<dbReference type="RefSeq" id="WP_188996419.1">
    <property type="nucleotide sequence ID" value="NZ_BMOU01000002.1"/>
</dbReference>
<sequence>MSTRAQAYTLEAFVAALLLLGAVVFALQATAVTPQTASTASEAQQRQLERVGSGVLDAAAADGSLRRTVLYWNNSTGTFHGLEPYESAYSNGTLPTDVGDRLDRSVGADGVAYNVNVQYRDVSGATTTKPVVDSGTPSDDAVRVAALLTLYDDDVLYTASEAPTEHTLANASFYAPDSAPDSGVYNVVRVEVVLWST</sequence>
<reference evidence="1" key="2">
    <citation type="submission" date="2020-09" db="EMBL/GenBank/DDBJ databases">
        <authorList>
            <person name="Sun Q."/>
            <person name="Ohkuma M."/>
        </authorList>
    </citation>
    <scope>NUCLEOTIDE SEQUENCE</scope>
    <source>
        <strain evidence="1">JCM 17820</strain>
    </source>
</reference>
<protein>
    <submittedName>
        <fullName evidence="1">Uncharacterized protein</fullName>
    </submittedName>
</protein>
<proteinExistence type="predicted"/>
<dbReference type="Proteomes" id="UP000605784">
    <property type="component" value="Unassembled WGS sequence"/>
</dbReference>
<evidence type="ECO:0000313" key="1">
    <source>
        <dbReference type="EMBL" id="GGN92591.1"/>
    </source>
</evidence>